<keyword evidence="3" id="KW-0238">DNA-binding</keyword>
<evidence type="ECO:0000313" key="7">
    <source>
        <dbReference type="Proteomes" id="UP001202134"/>
    </source>
</evidence>
<gene>
    <name evidence="6" type="ORF">L2737_00740</name>
</gene>
<evidence type="ECO:0000259" key="5">
    <source>
        <dbReference type="PROSITE" id="PS50931"/>
    </source>
</evidence>
<evidence type="ECO:0000256" key="4">
    <source>
        <dbReference type="ARBA" id="ARBA00023163"/>
    </source>
</evidence>
<dbReference type="InterPro" id="IPR050389">
    <property type="entry name" value="LysR-type_TF"/>
</dbReference>
<dbReference type="PANTHER" id="PTHR30118:SF6">
    <property type="entry name" value="HTH-TYPE TRANSCRIPTIONAL REGULATOR LEUO"/>
    <property type="match status" value="1"/>
</dbReference>
<dbReference type="Proteomes" id="UP001202134">
    <property type="component" value="Unassembled WGS sequence"/>
</dbReference>
<dbReference type="PROSITE" id="PS50931">
    <property type="entry name" value="HTH_LYSR"/>
    <property type="match status" value="1"/>
</dbReference>
<comment type="caution">
    <text evidence="6">The sequence shown here is derived from an EMBL/GenBank/DDBJ whole genome shotgun (WGS) entry which is preliminary data.</text>
</comment>
<dbReference type="InterPro" id="IPR000847">
    <property type="entry name" value="LysR_HTH_N"/>
</dbReference>
<dbReference type="Gene3D" id="3.40.190.10">
    <property type="entry name" value="Periplasmic binding protein-like II"/>
    <property type="match status" value="2"/>
</dbReference>
<keyword evidence="2" id="KW-0805">Transcription regulation</keyword>
<accession>A0ABT0KJS4</accession>
<keyword evidence="7" id="KW-1185">Reference proteome</keyword>
<dbReference type="PANTHER" id="PTHR30118">
    <property type="entry name" value="HTH-TYPE TRANSCRIPTIONAL REGULATOR LEUO-RELATED"/>
    <property type="match status" value="1"/>
</dbReference>
<feature type="domain" description="HTH lysR-type" evidence="5">
    <location>
        <begin position="4"/>
        <end position="61"/>
    </location>
</feature>
<proteinExistence type="inferred from homology"/>
<evidence type="ECO:0000256" key="2">
    <source>
        <dbReference type="ARBA" id="ARBA00023015"/>
    </source>
</evidence>
<dbReference type="EMBL" id="JAKIKU010000001">
    <property type="protein sequence ID" value="MCL1043859.1"/>
    <property type="molecule type" value="Genomic_DNA"/>
</dbReference>
<dbReference type="InterPro" id="IPR005119">
    <property type="entry name" value="LysR_subst-bd"/>
</dbReference>
<keyword evidence="4" id="KW-0804">Transcription</keyword>
<dbReference type="InterPro" id="IPR036390">
    <property type="entry name" value="WH_DNA-bd_sf"/>
</dbReference>
<sequence length="316" mass="35722">MKNTDLNLIPIFVAIYEECSLSKSANRLNITQPAVSKALKRLRDIYNDPLFLRDNSAMVPTPRAIDIYPALAAALTNYTSTIAIDGGFDSASAERVYSFAVISGLGHTFLPLVFSHLRKEAPHLHFEVHPIFSKDTELDLRLQRYDFVIDADHFSPSFIKSHHLFDEELVAVMNAEHPRIHDEMTLEQFLAEEHITVSGWQARSSIMRSAHISELDSRNVVYRTSTVTECLPLVSQTDLLAICAKSIVKQQGLLYKVKSFALPLDKNTLSIKLYWHPSRDTDAGHVWLRNYLVNEASQFSKSQFGISQFGLEKNAD</sequence>
<dbReference type="SUPFAM" id="SSF46785">
    <property type="entry name" value="Winged helix' DNA-binding domain"/>
    <property type="match status" value="1"/>
</dbReference>
<dbReference type="Gene3D" id="1.10.10.10">
    <property type="entry name" value="Winged helix-like DNA-binding domain superfamily/Winged helix DNA-binding domain"/>
    <property type="match status" value="1"/>
</dbReference>
<dbReference type="InterPro" id="IPR036388">
    <property type="entry name" value="WH-like_DNA-bd_sf"/>
</dbReference>
<dbReference type="Pfam" id="PF03466">
    <property type="entry name" value="LysR_substrate"/>
    <property type="match status" value="1"/>
</dbReference>
<dbReference type="PRINTS" id="PR00039">
    <property type="entry name" value="HTHLYSR"/>
</dbReference>
<dbReference type="SUPFAM" id="SSF53850">
    <property type="entry name" value="Periplasmic binding protein-like II"/>
    <property type="match status" value="1"/>
</dbReference>
<dbReference type="Pfam" id="PF00126">
    <property type="entry name" value="HTH_1"/>
    <property type="match status" value="1"/>
</dbReference>
<dbReference type="RefSeq" id="WP_248954442.1">
    <property type="nucleotide sequence ID" value="NZ_JAKIKU010000001.1"/>
</dbReference>
<name>A0ABT0KJS4_9GAMM</name>
<evidence type="ECO:0000256" key="3">
    <source>
        <dbReference type="ARBA" id="ARBA00023125"/>
    </source>
</evidence>
<organism evidence="6 7">
    <name type="scientific">Shewanella electrodiphila</name>
    <dbReference type="NCBI Taxonomy" id="934143"/>
    <lineage>
        <taxon>Bacteria</taxon>
        <taxon>Pseudomonadati</taxon>
        <taxon>Pseudomonadota</taxon>
        <taxon>Gammaproteobacteria</taxon>
        <taxon>Alteromonadales</taxon>
        <taxon>Shewanellaceae</taxon>
        <taxon>Shewanella</taxon>
    </lineage>
</organism>
<comment type="similarity">
    <text evidence="1">Belongs to the LysR transcriptional regulatory family.</text>
</comment>
<evidence type="ECO:0000313" key="6">
    <source>
        <dbReference type="EMBL" id="MCL1043859.1"/>
    </source>
</evidence>
<evidence type="ECO:0000256" key="1">
    <source>
        <dbReference type="ARBA" id="ARBA00009437"/>
    </source>
</evidence>
<protein>
    <submittedName>
        <fullName evidence="6">LysR substrate-binding domain-containing protein</fullName>
    </submittedName>
</protein>
<reference evidence="6 7" key="1">
    <citation type="submission" date="2022-01" db="EMBL/GenBank/DDBJ databases">
        <title>Whole genome-based taxonomy of the Shewanellaceae.</title>
        <authorList>
            <person name="Martin-Rodriguez A.J."/>
        </authorList>
    </citation>
    <scope>NUCLEOTIDE SEQUENCE [LARGE SCALE GENOMIC DNA]</scope>
    <source>
        <strain evidence="6 7">DSM 24955</strain>
    </source>
</reference>